<sequence>MGMSTGGGPSGSDTSGPRPDVNITPLIDVLLVMIIIFMVIKHKDPHRFESKIPEKPKEQQQVKSDTIFPVLTIDRQGVIRWNTQEKTEEQLKRELKEFLDNRPSDLRAAFIKAPRDVQYERVMKLIDLAKGAGAAPIGLQIDNLD</sequence>
<accession>A0ABX8B3D0</accession>
<keyword evidence="7" id="KW-0813">Transport</keyword>
<dbReference type="PANTHER" id="PTHR30558">
    <property type="entry name" value="EXBD MEMBRANE COMPONENT OF PMF-DRIVEN MACROMOLECULE IMPORT SYSTEM"/>
    <property type="match status" value="1"/>
</dbReference>
<gene>
    <name evidence="9" type="ORF">J8C05_00660</name>
</gene>
<proteinExistence type="inferred from homology"/>
<evidence type="ECO:0000313" key="10">
    <source>
        <dbReference type="Proteomes" id="UP000677668"/>
    </source>
</evidence>
<evidence type="ECO:0000256" key="4">
    <source>
        <dbReference type="ARBA" id="ARBA00022692"/>
    </source>
</evidence>
<dbReference type="Pfam" id="PF02472">
    <property type="entry name" value="ExbD"/>
    <property type="match status" value="1"/>
</dbReference>
<evidence type="ECO:0000256" key="3">
    <source>
        <dbReference type="ARBA" id="ARBA00022475"/>
    </source>
</evidence>
<evidence type="ECO:0000256" key="2">
    <source>
        <dbReference type="ARBA" id="ARBA00005811"/>
    </source>
</evidence>
<evidence type="ECO:0000256" key="8">
    <source>
        <dbReference type="SAM" id="Phobius"/>
    </source>
</evidence>
<evidence type="ECO:0000313" key="9">
    <source>
        <dbReference type="EMBL" id="QUV94011.1"/>
    </source>
</evidence>
<keyword evidence="3" id="KW-1003">Cell membrane</keyword>
<evidence type="ECO:0000256" key="7">
    <source>
        <dbReference type="RuleBase" id="RU003879"/>
    </source>
</evidence>
<evidence type="ECO:0000256" key="6">
    <source>
        <dbReference type="ARBA" id="ARBA00023136"/>
    </source>
</evidence>
<keyword evidence="4 7" id="KW-0812">Transmembrane</keyword>
<reference evidence="9 10" key="1">
    <citation type="submission" date="2021-03" db="EMBL/GenBank/DDBJ databases">
        <title>Genomic and phenotypic characterization of Chloracidobacterium isolates provides evidence for multiple species.</title>
        <authorList>
            <person name="Saini M.K."/>
            <person name="Costas A.M.G."/>
            <person name="Tank M."/>
            <person name="Bryant D.A."/>
        </authorList>
    </citation>
    <scope>NUCLEOTIDE SEQUENCE [LARGE SCALE GENOMIC DNA]</scope>
    <source>
        <strain evidence="9 10">N</strain>
    </source>
</reference>
<keyword evidence="6 8" id="KW-0472">Membrane</keyword>
<evidence type="ECO:0000256" key="5">
    <source>
        <dbReference type="ARBA" id="ARBA00022989"/>
    </source>
</evidence>
<dbReference type="InterPro" id="IPR003400">
    <property type="entry name" value="ExbD"/>
</dbReference>
<keyword evidence="5 8" id="KW-1133">Transmembrane helix</keyword>
<comment type="similarity">
    <text evidence="2 7">Belongs to the ExbD/TolR family.</text>
</comment>
<organism evidence="9 10">
    <name type="scientific">Chloracidobacterium sp. N</name>
    <dbReference type="NCBI Taxonomy" id="2821540"/>
    <lineage>
        <taxon>Bacteria</taxon>
        <taxon>Pseudomonadati</taxon>
        <taxon>Acidobacteriota</taxon>
        <taxon>Terriglobia</taxon>
        <taxon>Terriglobales</taxon>
        <taxon>Acidobacteriaceae</taxon>
        <taxon>Chloracidobacterium</taxon>
        <taxon>Chloracidobacterium aggregatum</taxon>
    </lineage>
</organism>
<dbReference type="PANTHER" id="PTHR30558:SF7">
    <property type="entry name" value="TOL-PAL SYSTEM PROTEIN TOLR"/>
    <property type="match status" value="1"/>
</dbReference>
<keyword evidence="7" id="KW-0653">Protein transport</keyword>
<keyword evidence="10" id="KW-1185">Reference proteome</keyword>
<dbReference type="Proteomes" id="UP000677668">
    <property type="component" value="Chromosome 1"/>
</dbReference>
<dbReference type="EMBL" id="CP072642">
    <property type="protein sequence ID" value="QUV94011.1"/>
    <property type="molecule type" value="Genomic_DNA"/>
</dbReference>
<protein>
    <submittedName>
        <fullName evidence="9">Biopolymer transporter ExbD</fullName>
    </submittedName>
</protein>
<evidence type="ECO:0000256" key="1">
    <source>
        <dbReference type="ARBA" id="ARBA00004162"/>
    </source>
</evidence>
<comment type="subcellular location">
    <subcellularLocation>
        <location evidence="1">Cell membrane</location>
        <topology evidence="1">Single-pass membrane protein</topology>
    </subcellularLocation>
    <subcellularLocation>
        <location evidence="7">Cell membrane</location>
        <topology evidence="7">Single-pass type II membrane protein</topology>
    </subcellularLocation>
</comment>
<name>A0ABX8B3D0_9BACT</name>
<dbReference type="Gene3D" id="3.30.420.270">
    <property type="match status" value="1"/>
</dbReference>
<dbReference type="RefSeq" id="WP_211422338.1">
    <property type="nucleotide sequence ID" value="NZ_CP072642.1"/>
</dbReference>
<feature type="transmembrane region" description="Helical" evidence="8">
    <location>
        <begin position="23"/>
        <end position="40"/>
    </location>
</feature>